<gene>
    <name evidence="3" type="ORF">SAMN05421664_0055</name>
</gene>
<dbReference type="PROSITE" id="PS50975">
    <property type="entry name" value="ATP_GRASP"/>
    <property type="match status" value="1"/>
</dbReference>
<evidence type="ECO:0000313" key="4">
    <source>
        <dbReference type="Proteomes" id="UP000199627"/>
    </source>
</evidence>
<evidence type="ECO:0000256" key="1">
    <source>
        <dbReference type="PROSITE-ProRule" id="PRU00409"/>
    </source>
</evidence>
<dbReference type="Proteomes" id="UP000199627">
    <property type="component" value="Unassembled WGS sequence"/>
</dbReference>
<evidence type="ECO:0000259" key="2">
    <source>
        <dbReference type="PROSITE" id="PS50975"/>
    </source>
</evidence>
<evidence type="ECO:0000313" key="3">
    <source>
        <dbReference type="EMBL" id="SDQ04171.1"/>
    </source>
</evidence>
<accession>A0A1H0XMY9</accession>
<dbReference type="STRING" id="311333.SAMN05421664_0055"/>
<dbReference type="SUPFAM" id="SSF56059">
    <property type="entry name" value="Glutathione synthetase ATP-binding domain-like"/>
    <property type="match status" value="1"/>
</dbReference>
<dbReference type="InterPro" id="IPR011761">
    <property type="entry name" value="ATP-grasp"/>
</dbReference>
<dbReference type="OrthoDB" id="1704979at2"/>
<dbReference type="EMBL" id="FNKL01000001">
    <property type="protein sequence ID" value="SDQ04171.1"/>
    <property type="molecule type" value="Genomic_DNA"/>
</dbReference>
<dbReference type="InterPro" id="IPR013651">
    <property type="entry name" value="ATP-grasp_RimK-type"/>
</dbReference>
<keyword evidence="1" id="KW-0067">ATP-binding</keyword>
<dbReference type="Gene3D" id="3.30.1490.20">
    <property type="entry name" value="ATP-grasp fold, A domain"/>
    <property type="match status" value="1"/>
</dbReference>
<protein>
    <submittedName>
        <fullName evidence="3">Phosphoribosylglycinamide synthetase, ATP-grasp (A) domain</fullName>
    </submittedName>
</protein>
<dbReference type="PANTHER" id="PTHR21621">
    <property type="entry name" value="RIBOSOMAL PROTEIN S6 MODIFICATION PROTEIN"/>
    <property type="match status" value="1"/>
</dbReference>
<dbReference type="GO" id="GO:0005737">
    <property type="term" value="C:cytoplasm"/>
    <property type="evidence" value="ECO:0007669"/>
    <property type="project" value="TreeGrafter"/>
</dbReference>
<dbReference type="Pfam" id="PF08443">
    <property type="entry name" value="RimK"/>
    <property type="match status" value="1"/>
</dbReference>
<dbReference type="PANTHER" id="PTHR21621:SF0">
    <property type="entry name" value="BETA-CITRYLGLUTAMATE SYNTHASE B-RELATED"/>
    <property type="match status" value="1"/>
</dbReference>
<dbReference type="Gene3D" id="3.30.470.20">
    <property type="entry name" value="ATP-grasp fold, B domain"/>
    <property type="match status" value="1"/>
</dbReference>
<dbReference type="AlphaFoldDB" id="A0A1H0XMY9"/>
<organism evidence="3 4">
    <name type="scientific">Chryseobacterium soldanellicola</name>
    <dbReference type="NCBI Taxonomy" id="311333"/>
    <lineage>
        <taxon>Bacteria</taxon>
        <taxon>Pseudomonadati</taxon>
        <taxon>Bacteroidota</taxon>
        <taxon>Flavobacteriia</taxon>
        <taxon>Flavobacteriales</taxon>
        <taxon>Weeksellaceae</taxon>
        <taxon>Chryseobacterium group</taxon>
        <taxon>Chryseobacterium</taxon>
    </lineage>
</organism>
<keyword evidence="1" id="KW-0547">Nucleotide-binding</keyword>
<dbReference type="InterPro" id="IPR013815">
    <property type="entry name" value="ATP_grasp_subdomain_1"/>
</dbReference>
<reference evidence="4" key="1">
    <citation type="submission" date="2016-10" db="EMBL/GenBank/DDBJ databases">
        <authorList>
            <person name="Varghese N."/>
            <person name="Submissions S."/>
        </authorList>
    </citation>
    <scope>NUCLEOTIDE SEQUENCE [LARGE SCALE GENOMIC DNA]</scope>
    <source>
        <strain evidence="4">DSM 17072</strain>
    </source>
</reference>
<sequence length="345" mass="40931">MKIGIHHRKGSFSDRWIEYLEQKKMPYVILNAFDNDIIKQIKENKVTHFMWHFNQNYFEDMLHAKTLFRSVNQIGIKTFPNEDAYWHFDDKVAQKYLLEALDIPLVKADVFYHQKEAEKYIENTSFPKVFKLKGGAGSINVKLVKTKEQARKLVKKAFGSGFDAFDSWTVFTDTIERFRRQKTAHNFLRVIKWGFKGIFVDKQYKVFPKQRNYVYFQEFIPDLTYDIRLIVIGNKCFYLKRNTRDNDFRASGSGMLEFVPGKFNLEAVNIAFKAARKLNMFCVAYDFIFNAEDQPLVVEISYGFQPYVYDQCVGFYDTDLNWNEARVNLEFEIIESFLNEFSLTY</sequence>
<dbReference type="GO" id="GO:0016879">
    <property type="term" value="F:ligase activity, forming carbon-nitrogen bonds"/>
    <property type="evidence" value="ECO:0007669"/>
    <property type="project" value="TreeGrafter"/>
</dbReference>
<feature type="domain" description="ATP-grasp" evidence="2">
    <location>
        <begin position="95"/>
        <end position="331"/>
    </location>
</feature>
<dbReference type="GO" id="GO:0005524">
    <property type="term" value="F:ATP binding"/>
    <property type="evidence" value="ECO:0007669"/>
    <property type="project" value="UniProtKB-UniRule"/>
</dbReference>
<keyword evidence="4" id="KW-1185">Reference proteome</keyword>
<dbReference type="GO" id="GO:0046872">
    <property type="term" value="F:metal ion binding"/>
    <property type="evidence" value="ECO:0007669"/>
    <property type="project" value="InterPro"/>
</dbReference>
<proteinExistence type="predicted"/>
<name>A0A1H0XMY9_9FLAO</name>
<dbReference type="RefSeq" id="WP_089752534.1">
    <property type="nucleotide sequence ID" value="NZ_FNKL01000001.1"/>
</dbReference>